<dbReference type="PROSITE" id="PS00107">
    <property type="entry name" value="PROTEIN_KINASE_ATP"/>
    <property type="match status" value="1"/>
</dbReference>
<feature type="binding site" evidence="7">
    <location>
        <position position="298"/>
    </location>
    <ligand>
        <name>ATP</name>
        <dbReference type="ChEBI" id="CHEBI:30616"/>
    </ligand>
</feature>
<dbReference type="Gene3D" id="1.10.510.10">
    <property type="entry name" value="Transferase(Phosphotransferase) domain 1"/>
    <property type="match status" value="1"/>
</dbReference>
<keyword evidence="3 7" id="KW-0547">Nucleotide-binding</keyword>
<accession>A0A9P7V5U3</accession>
<evidence type="ECO:0000256" key="3">
    <source>
        <dbReference type="ARBA" id="ARBA00022741"/>
    </source>
</evidence>
<organism evidence="10 11">
    <name type="scientific">Scheffersomyces spartinae</name>
    <dbReference type="NCBI Taxonomy" id="45513"/>
    <lineage>
        <taxon>Eukaryota</taxon>
        <taxon>Fungi</taxon>
        <taxon>Dikarya</taxon>
        <taxon>Ascomycota</taxon>
        <taxon>Saccharomycotina</taxon>
        <taxon>Pichiomycetes</taxon>
        <taxon>Debaryomycetaceae</taxon>
        <taxon>Scheffersomyces</taxon>
    </lineage>
</organism>
<dbReference type="GO" id="GO:0005524">
    <property type="term" value="F:ATP binding"/>
    <property type="evidence" value="ECO:0007669"/>
    <property type="project" value="UniProtKB-UniRule"/>
</dbReference>
<dbReference type="FunFam" id="3.30.200.20:FF:000040">
    <property type="entry name" value="Dual specificity mitogen-activated protein kinase kinase"/>
    <property type="match status" value="1"/>
</dbReference>
<feature type="domain" description="Protein kinase" evidence="9">
    <location>
        <begin position="269"/>
        <end position="559"/>
    </location>
</feature>
<feature type="compositionally biased region" description="Low complexity" evidence="8">
    <location>
        <begin position="185"/>
        <end position="198"/>
    </location>
</feature>
<protein>
    <submittedName>
        <fullName evidence="10">MAP kinase kinase (MEK)</fullName>
    </submittedName>
</protein>
<dbReference type="GO" id="GO:0004674">
    <property type="term" value="F:protein serine/threonine kinase activity"/>
    <property type="evidence" value="ECO:0007669"/>
    <property type="project" value="UniProtKB-KW"/>
</dbReference>
<dbReference type="OrthoDB" id="10252354at2759"/>
<feature type="region of interest" description="Disordered" evidence="8">
    <location>
        <begin position="1"/>
        <end position="59"/>
    </location>
</feature>
<evidence type="ECO:0000256" key="6">
    <source>
        <dbReference type="ARBA" id="ARBA00038035"/>
    </source>
</evidence>
<dbReference type="Proteomes" id="UP000790833">
    <property type="component" value="Unassembled WGS sequence"/>
</dbReference>
<comment type="caution">
    <text evidence="10">The sequence shown here is derived from an EMBL/GenBank/DDBJ whole genome shotgun (WGS) entry which is preliminary data.</text>
</comment>
<dbReference type="PROSITE" id="PS50011">
    <property type="entry name" value="PROTEIN_KINASE_DOM"/>
    <property type="match status" value="1"/>
</dbReference>
<dbReference type="AlphaFoldDB" id="A0A9P7V5U3"/>
<gene>
    <name evidence="10" type="primary">STE7</name>
    <name evidence="10" type="ORF">KQ657_002851</name>
</gene>
<keyword evidence="5 7" id="KW-0067">ATP-binding</keyword>
<evidence type="ECO:0000256" key="5">
    <source>
        <dbReference type="ARBA" id="ARBA00022840"/>
    </source>
</evidence>
<dbReference type="InterPro" id="IPR050915">
    <property type="entry name" value="MAP_kinase_kinase"/>
</dbReference>
<comment type="similarity">
    <text evidence="6">Belongs to the protein kinase superfamily. STE Ser/Thr protein kinase family. MAP kinase kinase subfamily.</text>
</comment>
<keyword evidence="4 10" id="KW-0418">Kinase</keyword>
<dbReference type="GO" id="GO:0000165">
    <property type="term" value="P:MAPK cascade"/>
    <property type="evidence" value="ECO:0007669"/>
    <property type="project" value="UniProtKB-ARBA"/>
</dbReference>
<dbReference type="GO" id="GO:0004712">
    <property type="term" value="F:protein serine/threonine/tyrosine kinase activity"/>
    <property type="evidence" value="ECO:0007669"/>
    <property type="project" value="UniProtKB-ARBA"/>
</dbReference>
<keyword evidence="11" id="KW-1185">Reference proteome</keyword>
<sequence length="589" mass="64819">MEASSVFRQTHINRSQTSVQDKELPPIPPPSSTEDESNNLQIRPSFSSTPRPSLDGLDDPKIMQVKSLKRKNLKQLSLNTLSPLGTCQPVLLGGGGALSLEECGFISLASTLSSASSELHQSHPLLSKSSLLHLSKVPSNSGSSSIRLTQNLKSTIDLESNSATSIIIDHLSDLDLRSKASKNSLVSSSSSINTTSTNGNDANRNHHSHQQRKRQTIISSISPTKSSSSSSPRASPITGIATSSSTTSGEDLKSPISTTASIKFNNEDIVTLKQLGSGNSGSVSKILHIPTQKTMAKKIIQIESKTIIQNQIIRELKILHECQSPYIIEFYGAFINTNNTVVICMEYCNCGSLDKILPFCEYHRFPLNVLKKLSFSILSGLTYLYDTHKIIHRDIKPSNVLMTHKGEFKLCDFGVSRELTNSLAMADTFVGTSVYMSPERIQGLTYGIKSDIWSMGLMIIELASGQHVWRNNEEDEEGTINGNGGHNGSFKRDNGPEGILDLLQRIVNEQPPTLTEKIQPITRIPYDPTLCAFIDLCLVKDDTKRRTPFELLKDSAGFLNGVQDGSYDKEIKTWAKGIRKQLKELHQEH</sequence>
<name>A0A9P7V5U3_9ASCO</name>
<evidence type="ECO:0000256" key="2">
    <source>
        <dbReference type="ARBA" id="ARBA00022679"/>
    </source>
</evidence>
<dbReference type="GeneID" id="66116225"/>
<feature type="compositionally biased region" description="Low complexity" evidence="8">
    <location>
        <begin position="216"/>
        <end position="249"/>
    </location>
</feature>
<evidence type="ECO:0000256" key="4">
    <source>
        <dbReference type="ARBA" id="ARBA00022777"/>
    </source>
</evidence>
<feature type="compositionally biased region" description="Polar residues" evidence="8">
    <location>
        <begin position="38"/>
        <end position="51"/>
    </location>
</feature>
<dbReference type="InterPro" id="IPR011009">
    <property type="entry name" value="Kinase-like_dom_sf"/>
</dbReference>
<feature type="compositionally biased region" description="Polar residues" evidence="8">
    <location>
        <begin position="1"/>
        <end position="19"/>
    </location>
</feature>
<keyword evidence="2" id="KW-0808">Transferase</keyword>
<dbReference type="Gene3D" id="3.30.200.20">
    <property type="entry name" value="Phosphorylase Kinase, domain 1"/>
    <property type="match status" value="1"/>
</dbReference>
<evidence type="ECO:0000256" key="1">
    <source>
        <dbReference type="ARBA" id="ARBA00022527"/>
    </source>
</evidence>
<dbReference type="Pfam" id="PF00069">
    <property type="entry name" value="Pkinase"/>
    <property type="match status" value="1"/>
</dbReference>
<feature type="region of interest" description="Disordered" evidence="8">
    <location>
        <begin position="185"/>
        <end position="253"/>
    </location>
</feature>
<dbReference type="GO" id="GO:0030447">
    <property type="term" value="P:filamentous growth"/>
    <property type="evidence" value="ECO:0007669"/>
    <property type="project" value="UniProtKB-ARBA"/>
</dbReference>
<dbReference type="InterPro" id="IPR017441">
    <property type="entry name" value="Protein_kinase_ATP_BS"/>
</dbReference>
<dbReference type="InterPro" id="IPR000719">
    <property type="entry name" value="Prot_kinase_dom"/>
</dbReference>
<evidence type="ECO:0000259" key="9">
    <source>
        <dbReference type="PROSITE" id="PS50011"/>
    </source>
</evidence>
<proteinExistence type="inferred from homology"/>
<dbReference type="SUPFAM" id="SSF56112">
    <property type="entry name" value="Protein kinase-like (PK-like)"/>
    <property type="match status" value="1"/>
</dbReference>
<dbReference type="EMBL" id="JAHMUF010000024">
    <property type="protein sequence ID" value="KAG7191715.1"/>
    <property type="molecule type" value="Genomic_DNA"/>
</dbReference>
<feature type="compositionally biased region" description="Basic residues" evidence="8">
    <location>
        <begin position="205"/>
        <end position="215"/>
    </location>
</feature>
<reference evidence="10" key="1">
    <citation type="submission" date="2021-03" db="EMBL/GenBank/DDBJ databases">
        <authorList>
            <person name="Palmer J.M."/>
        </authorList>
    </citation>
    <scope>NUCLEOTIDE SEQUENCE</scope>
    <source>
        <strain evidence="10">ARV_011</strain>
    </source>
</reference>
<dbReference type="InterPro" id="IPR008271">
    <property type="entry name" value="Ser/Thr_kinase_AS"/>
</dbReference>
<evidence type="ECO:0000256" key="8">
    <source>
        <dbReference type="SAM" id="MobiDB-lite"/>
    </source>
</evidence>
<dbReference type="PANTHER" id="PTHR47448">
    <property type="entry name" value="DUAL SPECIFICITY MITOGEN-ACTIVATED PROTEIN KINASE KINASE DSOR1-LIKE PROTEIN"/>
    <property type="match status" value="1"/>
</dbReference>
<dbReference type="PANTHER" id="PTHR47448:SF1">
    <property type="entry name" value="SERINE_THREONINE-PROTEIN KINASE STE7 HOMOLOG"/>
    <property type="match status" value="1"/>
</dbReference>
<dbReference type="RefSeq" id="XP_043047267.1">
    <property type="nucleotide sequence ID" value="XM_043193598.1"/>
</dbReference>
<evidence type="ECO:0000313" key="11">
    <source>
        <dbReference type="Proteomes" id="UP000790833"/>
    </source>
</evidence>
<evidence type="ECO:0000256" key="7">
    <source>
        <dbReference type="PROSITE-ProRule" id="PRU10141"/>
    </source>
</evidence>
<keyword evidence="1" id="KW-0723">Serine/threonine-protein kinase</keyword>
<dbReference type="SMART" id="SM00220">
    <property type="entry name" value="S_TKc"/>
    <property type="match status" value="1"/>
</dbReference>
<evidence type="ECO:0000313" key="10">
    <source>
        <dbReference type="EMBL" id="KAG7191715.1"/>
    </source>
</evidence>
<dbReference type="PROSITE" id="PS00108">
    <property type="entry name" value="PROTEIN_KINASE_ST"/>
    <property type="match status" value="1"/>
</dbReference>